<comment type="caution">
    <text evidence="1">The sequence shown here is derived from an EMBL/GenBank/DDBJ whole genome shotgun (WGS) entry which is preliminary data.</text>
</comment>
<accession>A0A2T6BR60</accession>
<dbReference type="Proteomes" id="UP000244090">
    <property type="component" value="Unassembled WGS sequence"/>
</dbReference>
<name>A0A2T6BR60_9FLAO</name>
<evidence type="ECO:0000313" key="2">
    <source>
        <dbReference type="Proteomes" id="UP000244090"/>
    </source>
</evidence>
<keyword evidence="2" id="KW-1185">Reference proteome</keyword>
<evidence type="ECO:0000313" key="1">
    <source>
        <dbReference type="EMBL" id="PTX58524.1"/>
    </source>
</evidence>
<gene>
    <name evidence="1" type="ORF">C8N46_11314</name>
</gene>
<sequence>MASDFLLWLLTYKLIQTINLKAIVMYIEGISKDVSLISEKRIIELVESD</sequence>
<dbReference type="AlphaFoldDB" id="A0A2T6BR60"/>
<organism evidence="1 2">
    <name type="scientific">Kordia periserrulae</name>
    <dbReference type="NCBI Taxonomy" id="701523"/>
    <lineage>
        <taxon>Bacteria</taxon>
        <taxon>Pseudomonadati</taxon>
        <taxon>Bacteroidota</taxon>
        <taxon>Flavobacteriia</taxon>
        <taxon>Flavobacteriales</taxon>
        <taxon>Flavobacteriaceae</taxon>
        <taxon>Kordia</taxon>
    </lineage>
</organism>
<dbReference type="RefSeq" id="WP_158269211.1">
    <property type="nucleotide sequence ID" value="NZ_QBKT01000013.1"/>
</dbReference>
<proteinExistence type="predicted"/>
<dbReference type="EMBL" id="QBKT01000013">
    <property type="protein sequence ID" value="PTX58524.1"/>
    <property type="molecule type" value="Genomic_DNA"/>
</dbReference>
<reference evidence="1 2" key="1">
    <citation type="submission" date="2018-04" db="EMBL/GenBank/DDBJ databases">
        <title>Genomic Encyclopedia of Archaeal and Bacterial Type Strains, Phase II (KMG-II): from individual species to whole genera.</title>
        <authorList>
            <person name="Goeker M."/>
        </authorList>
    </citation>
    <scope>NUCLEOTIDE SEQUENCE [LARGE SCALE GENOMIC DNA]</scope>
    <source>
        <strain evidence="1 2">DSM 25731</strain>
    </source>
</reference>
<protein>
    <submittedName>
        <fullName evidence="1">Uncharacterized protein</fullName>
    </submittedName>
</protein>